<protein>
    <submittedName>
        <fullName evidence="1">Uncharacterized protein</fullName>
    </submittedName>
</protein>
<proteinExistence type="predicted"/>
<dbReference type="Proteomes" id="UP001177021">
    <property type="component" value="Unassembled WGS sequence"/>
</dbReference>
<keyword evidence="2" id="KW-1185">Reference proteome</keyword>
<name>A0ACB0KWU2_TRIPR</name>
<reference evidence="1" key="1">
    <citation type="submission" date="2023-10" db="EMBL/GenBank/DDBJ databases">
        <authorList>
            <person name="Rodriguez Cubillos JULIANA M."/>
            <person name="De Vega J."/>
        </authorList>
    </citation>
    <scope>NUCLEOTIDE SEQUENCE</scope>
</reference>
<evidence type="ECO:0000313" key="1">
    <source>
        <dbReference type="EMBL" id="CAJ2661161.1"/>
    </source>
</evidence>
<organism evidence="1 2">
    <name type="scientific">Trifolium pratense</name>
    <name type="common">Red clover</name>
    <dbReference type="NCBI Taxonomy" id="57577"/>
    <lineage>
        <taxon>Eukaryota</taxon>
        <taxon>Viridiplantae</taxon>
        <taxon>Streptophyta</taxon>
        <taxon>Embryophyta</taxon>
        <taxon>Tracheophyta</taxon>
        <taxon>Spermatophyta</taxon>
        <taxon>Magnoliopsida</taxon>
        <taxon>eudicotyledons</taxon>
        <taxon>Gunneridae</taxon>
        <taxon>Pentapetalae</taxon>
        <taxon>rosids</taxon>
        <taxon>fabids</taxon>
        <taxon>Fabales</taxon>
        <taxon>Fabaceae</taxon>
        <taxon>Papilionoideae</taxon>
        <taxon>50 kb inversion clade</taxon>
        <taxon>NPAAA clade</taxon>
        <taxon>Hologalegina</taxon>
        <taxon>IRL clade</taxon>
        <taxon>Trifolieae</taxon>
        <taxon>Trifolium</taxon>
    </lineage>
</organism>
<sequence>MKFLRTIFIHHIHKRHHFLNPKCVFSSLASSSPPEDTETLHSTNPRNESTNSWSIYGNLVVNPRINDHSDEKIEEEKPSESENGSMMNLKNRSVIRPVTPPTKRSTGKVKTQWVCSNCGYTAGQWWGTCPSCTMVGTMKEFHEAKINDGVDNNKVRSGISVSEDAMGAWLPQRGDHLRPVKLSEVNRGFNEKGWRFPLSGPFGDEVSVVLGGGLVPGSLNLFSGDPGVGKSTLLLQMAALVADGCNGNDGEALPVVYVSGEESLQQIAHRADRLGIKSDIYLYSSTDIEDILRIAQSLPIRALVVDSIQTVYLKGITGSAGGVTQVKECTSALMRFAKTTNIPVLLIGHVTKSGDIAGPRVLEHIVDVVLYLEGERFTSYRMLRAVKNRFGSTDELGVFEMSESGFKAVSNATEMFLTEQDPDSDVLVGLAFTVIMDGSRTFIIEVQALCLSESTGSRVTNGIEANRANMIKCVLIKQAGLNIPVNSVHLNVVSGLTLSETAGDLAIAAAICSSFLEYPIPKGIAFIGEIGLSGELRTVPRIDKRVHALSKLGYKTCVVPKQAVKALGTEGLENIEIVGCKNLKEFINVVFSR</sequence>
<accession>A0ACB0KWU2</accession>
<gene>
    <name evidence="1" type="ORF">MILVUS5_LOCUS26937</name>
</gene>
<dbReference type="EMBL" id="CASHSV030000311">
    <property type="protein sequence ID" value="CAJ2661161.1"/>
    <property type="molecule type" value="Genomic_DNA"/>
</dbReference>
<evidence type="ECO:0000313" key="2">
    <source>
        <dbReference type="Proteomes" id="UP001177021"/>
    </source>
</evidence>
<comment type="caution">
    <text evidence="1">The sequence shown here is derived from an EMBL/GenBank/DDBJ whole genome shotgun (WGS) entry which is preliminary data.</text>
</comment>